<keyword evidence="12" id="KW-1185">Reference proteome</keyword>
<dbReference type="AlphaFoldDB" id="A0AAN7WHU9"/>
<dbReference type="Gene3D" id="1.20.58.90">
    <property type="match status" value="1"/>
</dbReference>
<evidence type="ECO:0000313" key="12">
    <source>
        <dbReference type="Proteomes" id="UP001306508"/>
    </source>
</evidence>
<name>A0AAN7WHU9_9SACH</name>
<dbReference type="InterPro" id="IPR000727">
    <property type="entry name" value="T_SNARE_dom"/>
</dbReference>
<feature type="domain" description="T-SNARE coiled-coil homology" evidence="10">
    <location>
        <begin position="123"/>
        <end position="185"/>
    </location>
</feature>
<reference evidence="12" key="1">
    <citation type="submission" date="2023-07" db="EMBL/GenBank/DDBJ databases">
        <title>A draft genome of Kazachstania heterogenica Y-27499.</title>
        <authorList>
            <person name="Donic C."/>
            <person name="Kralova J.S."/>
            <person name="Fidel L."/>
            <person name="Ben-Dor S."/>
            <person name="Jung S."/>
        </authorList>
    </citation>
    <scope>NUCLEOTIDE SEQUENCE [LARGE SCALE GENOMIC DNA]</scope>
    <source>
        <strain evidence="12">Y27499</strain>
    </source>
</reference>
<evidence type="ECO:0000256" key="9">
    <source>
        <dbReference type="SAM" id="Phobius"/>
    </source>
</evidence>
<organism evidence="11 12">
    <name type="scientific">Arxiozyma heterogenica</name>
    <dbReference type="NCBI Taxonomy" id="278026"/>
    <lineage>
        <taxon>Eukaryota</taxon>
        <taxon>Fungi</taxon>
        <taxon>Dikarya</taxon>
        <taxon>Ascomycota</taxon>
        <taxon>Saccharomycotina</taxon>
        <taxon>Saccharomycetes</taxon>
        <taxon>Saccharomycetales</taxon>
        <taxon>Saccharomycetaceae</taxon>
        <taxon>Arxiozyma</taxon>
    </lineage>
</organism>
<accession>A0AAN7WHU9</accession>
<dbReference type="InterPro" id="IPR048036">
    <property type="entry name" value="Tlg1p-like_N"/>
</dbReference>
<dbReference type="FunFam" id="1.20.5.110:FF:000006">
    <property type="entry name" value="Syntaxin 6"/>
    <property type="match status" value="1"/>
</dbReference>
<evidence type="ECO:0000256" key="3">
    <source>
        <dbReference type="ARBA" id="ARBA00022448"/>
    </source>
</evidence>
<evidence type="ECO:0000259" key="10">
    <source>
        <dbReference type="PROSITE" id="PS50192"/>
    </source>
</evidence>
<evidence type="ECO:0000256" key="6">
    <source>
        <dbReference type="ARBA" id="ARBA00023054"/>
    </source>
</evidence>
<evidence type="ECO:0000256" key="4">
    <source>
        <dbReference type="ARBA" id="ARBA00022692"/>
    </source>
</evidence>
<dbReference type="PANTHER" id="PTHR19957">
    <property type="entry name" value="SYNTAXIN"/>
    <property type="match status" value="1"/>
</dbReference>
<dbReference type="GO" id="GO:0006906">
    <property type="term" value="P:vesicle fusion"/>
    <property type="evidence" value="ECO:0007669"/>
    <property type="project" value="TreeGrafter"/>
</dbReference>
<feature type="transmembrane region" description="Helical" evidence="9">
    <location>
        <begin position="196"/>
        <end position="214"/>
    </location>
</feature>
<dbReference type="GO" id="GO:0000149">
    <property type="term" value="F:SNARE binding"/>
    <property type="evidence" value="ECO:0007669"/>
    <property type="project" value="TreeGrafter"/>
</dbReference>
<dbReference type="GO" id="GO:0048278">
    <property type="term" value="P:vesicle docking"/>
    <property type="evidence" value="ECO:0007669"/>
    <property type="project" value="TreeGrafter"/>
</dbReference>
<dbReference type="SMART" id="SM00397">
    <property type="entry name" value="t_SNARE"/>
    <property type="match status" value="1"/>
</dbReference>
<gene>
    <name evidence="11" type="ORF">RI543_004114</name>
</gene>
<evidence type="ECO:0000313" key="11">
    <source>
        <dbReference type="EMBL" id="KAK5778449.1"/>
    </source>
</evidence>
<dbReference type="Gene3D" id="1.20.5.110">
    <property type="match status" value="1"/>
</dbReference>
<keyword evidence="3" id="KW-0813">Transport</keyword>
<dbReference type="GO" id="GO:0006886">
    <property type="term" value="P:intracellular protein transport"/>
    <property type="evidence" value="ECO:0007669"/>
    <property type="project" value="TreeGrafter"/>
</dbReference>
<dbReference type="SUPFAM" id="SSF58038">
    <property type="entry name" value="SNARE fusion complex"/>
    <property type="match status" value="1"/>
</dbReference>
<keyword evidence="5 9" id="KW-1133">Transmembrane helix</keyword>
<proteinExistence type="inferred from homology"/>
<dbReference type="PROSITE" id="PS50192">
    <property type="entry name" value="T_SNARE"/>
    <property type="match status" value="1"/>
</dbReference>
<dbReference type="EMBL" id="JAWIZZ010000053">
    <property type="protein sequence ID" value="KAK5778449.1"/>
    <property type="molecule type" value="Genomic_DNA"/>
</dbReference>
<evidence type="ECO:0000256" key="2">
    <source>
        <dbReference type="ARBA" id="ARBA00009063"/>
    </source>
</evidence>
<keyword evidence="7 9" id="KW-0472">Membrane</keyword>
<comment type="similarity">
    <text evidence="2">Belongs to the syntaxin family.</text>
</comment>
<evidence type="ECO:0000256" key="7">
    <source>
        <dbReference type="ARBA" id="ARBA00023136"/>
    </source>
</evidence>
<dbReference type="GO" id="GO:0005484">
    <property type="term" value="F:SNAP receptor activity"/>
    <property type="evidence" value="ECO:0007669"/>
    <property type="project" value="TreeGrafter"/>
</dbReference>
<evidence type="ECO:0000256" key="1">
    <source>
        <dbReference type="ARBA" id="ARBA00004211"/>
    </source>
</evidence>
<dbReference type="CDD" id="cd21444">
    <property type="entry name" value="SNARE_NTD_Tlg1p-like"/>
    <property type="match status" value="1"/>
</dbReference>
<dbReference type="GO" id="GO:0031201">
    <property type="term" value="C:SNARE complex"/>
    <property type="evidence" value="ECO:0007669"/>
    <property type="project" value="TreeGrafter"/>
</dbReference>
<protein>
    <recommendedName>
        <fullName evidence="8">t-SNARE affecting a late Golgi compartment protein 1</fullName>
    </recommendedName>
</protein>
<evidence type="ECO:0000256" key="8">
    <source>
        <dbReference type="ARBA" id="ARBA00073343"/>
    </source>
</evidence>
<dbReference type="GO" id="GO:0012505">
    <property type="term" value="C:endomembrane system"/>
    <property type="evidence" value="ECO:0007669"/>
    <property type="project" value="TreeGrafter"/>
</dbReference>
<comment type="caution">
    <text evidence="11">The sequence shown here is derived from an EMBL/GenBank/DDBJ whole genome shotgun (WGS) entry which is preliminary data.</text>
</comment>
<dbReference type="Proteomes" id="UP001306508">
    <property type="component" value="Unassembled WGS sequence"/>
</dbReference>
<keyword evidence="6" id="KW-0175">Coiled coil</keyword>
<sequence length="215" mass="24941">MSIEDPFDQVLEDTKEQLTRLINYLPSHNIDSEVIDIVKDVTDTINDLDRSLVVMKRNQLDTSERETSLNEIKQQLNDFRQQYNINGHFQAHSESNNAAAIDHNLENNNEQGPPINKINGLQDQILHEQDIHLDNIHQTMKNLHLQAQTMGEELEDQGRILDDLDNNFDSVTNKLSRSRRQLEWVYEKNKEKFNDCCILLLIIALIILLVLAFIA</sequence>
<keyword evidence="4 9" id="KW-0812">Transmembrane</keyword>
<dbReference type="PANTHER" id="PTHR19957:SF224">
    <property type="entry name" value="HL02043P"/>
    <property type="match status" value="1"/>
</dbReference>
<dbReference type="InterPro" id="IPR045242">
    <property type="entry name" value="Syntaxin"/>
</dbReference>
<dbReference type="CDD" id="cd15851">
    <property type="entry name" value="SNARE_Syntaxin6"/>
    <property type="match status" value="1"/>
</dbReference>
<comment type="subcellular location">
    <subcellularLocation>
        <location evidence="1">Membrane</location>
        <topology evidence="1">Single-pass type IV membrane protein</topology>
    </subcellularLocation>
</comment>
<evidence type="ECO:0000256" key="5">
    <source>
        <dbReference type="ARBA" id="ARBA00022989"/>
    </source>
</evidence>